<dbReference type="Gene3D" id="2.60.120.10">
    <property type="entry name" value="Jelly Rolls"/>
    <property type="match status" value="1"/>
</dbReference>
<reference evidence="1 2" key="1">
    <citation type="submission" date="2020-08" db="EMBL/GenBank/DDBJ databases">
        <title>Genomic Encyclopedia of Type Strains, Phase IV (KMG-IV): sequencing the most valuable type-strain genomes for metagenomic binning, comparative biology and taxonomic classification.</title>
        <authorList>
            <person name="Goeker M."/>
        </authorList>
    </citation>
    <scope>NUCLEOTIDE SEQUENCE [LARGE SCALE GENOMIC DNA]</scope>
    <source>
        <strain evidence="1 2">DSM 26189</strain>
    </source>
</reference>
<organism evidence="1 2">
    <name type="scientific">Sphingobium jiangsuense</name>
    <dbReference type="NCBI Taxonomy" id="870476"/>
    <lineage>
        <taxon>Bacteria</taxon>
        <taxon>Pseudomonadati</taxon>
        <taxon>Pseudomonadota</taxon>
        <taxon>Alphaproteobacteria</taxon>
        <taxon>Sphingomonadales</taxon>
        <taxon>Sphingomonadaceae</taxon>
        <taxon>Sphingobium</taxon>
    </lineage>
</organism>
<dbReference type="RefSeq" id="WP_188071243.1">
    <property type="nucleotide sequence ID" value="NZ_BSPS01000025.1"/>
</dbReference>
<proteinExistence type="predicted"/>
<sequence length="193" mass="21659">MTQPVRTRRKNKFNFIKEAERLESFDEFPMLRPEVDPQLHVSRNSVDQPFYLRCAKDSVIAQPTGASRVEFVDGPVRHFDTEPGDYVYVPAGYAHRVRTIRNGILLRYKARDHGGETVEWRCEGCGETLHSRHIAEGPVQAGYAAACAEFNGSEEKRRCKQCGAVHPAIDLSPFRWAEVAKAIEAEAADAAEG</sequence>
<dbReference type="GO" id="GO:0000334">
    <property type="term" value="F:3-hydroxyanthranilate 3,4-dioxygenase activity"/>
    <property type="evidence" value="ECO:0007669"/>
    <property type="project" value="UniProtKB-EC"/>
</dbReference>
<keyword evidence="1" id="KW-0560">Oxidoreductase</keyword>
<dbReference type="SUPFAM" id="SSF51182">
    <property type="entry name" value="RmlC-like cupins"/>
    <property type="match status" value="1"/>
</dbReference>
<protein>
    <submittedName>
        <fullName evidence="1">3-hydroxyanthranilate 3,4-dioxygenase</fullName>
        <ecNumber evidence="1">1.13.11.6</ecNumber>
    </submittedName>
</protein>
<gene>
    <name evidence="1" type="ORF">GGR43_001396</name>
</gene>
<keyword evidence="1" id="KW-0223">Dioxygenase</keyword>
<dbReference type="EC" id="1.13.11.6" evidence="1"/>
<evidence type="ECO:0000313" key="1">
    <source>
        <dbReference type="EMBL" id="MBB3925681.1"/>
    </source>
</evidence>
<comment type="caution">
    <text evidence="1">The sequence shown here is derived from an EMBL/GenBank/DDBJ whole genome shotgun (WGS) entry which is preliminary data.</text>
</comment>
<dbReference type="Proteomes" id="UP000571950">
    <property type="component" value="Unassembled WGS sequence"/>
</dbReference>
<name>A0A7W6BEX5_9SPHN</name>
<accession>A0A7W6BEX5</accession>
<evidence type="ECO:0000313" key="2">
    <source>
        <dbReference type="Proteomes" id="UP000571950"/>
    </source>
</evidence>
<dbReference type="AlphaFoldDB" id="A0A7W6BEX5"/>
<dbReference type="EMBL" id="JACIDT010000004">
    <property type="protein sequence ID" value="MBB3925681.1"/>
    <property type="molecule type" value="Genomic_DNA"/>
</dbReference>
<dbReference type="InterPro" id="IPR014710">
    <property type="entry name" value="RmlC-like_jellyroll"/>
</dbReference>
<keyword evidence="2" id="KW-1185">Reference proteome</keyword>
<dbReference type="InterPro" id="IPR011051">
    <property type="entry name" value="RmlC_Cupin_sf"/>
</dbReference>